<proteinExistence type="predicted"/>
<sequence length="60" mass="6386">MPVRSTLLHWDNPAHVTLAQTLASQSGLSCPNVPCSGRASVLLTIEWYAACSSGCSNRRA</sequence>
<reference evidence="3" key="3">
    <citation type="submission" date="2025-04" db="UniProtKB">
        <authorList>
            <consortium name="RefSeq"/>
        </authorList>
    </citation>
    <scope>IDENTIFICATION</scope>
    <source>
        <strain evidence="3">CBS 781.70</strain>
    </source>
</reference>
<accession>A0A6G1FZX3</accession>
<dbReference type="RefSeq" id="XP_033533036.1">
    <property type="nucleotide sequence ID" value="XM_033679656.1"/>
</dbReference>
<dbReference type="AlphaFoldDB" id="A0A6G1FZX3"/>
<evidence type="ECO:0000313" key="1">
    <source>
        <dbReference type="EMBL" id="KAF1811405.1"/>
    </source>
</evidence>
<organism evidence="1">
    <name type="scientific">Eremomyces bilateralis CBS 781.70</name>
    <dbReference type="NCBI Taxonomy" id="1392243"/>
    <lineage>
        <taxon>Eukaryota</taxon>
        <taxon>Fungi</taxon>
        <taxon>Dikarya</taxon>
        <taxon>Ascomycota</taxon>
        <taxon>Pezizomycotina</taxon>
        <taxon>Dothideomycetes</taxon>
        <taxon>Dothideomycetes incertae sedis</taxon>
        <taxon>Eremomycetales</taxon>
        <taxon>Eremomycetaceae</taxon>
        <taxon>Eremomyces</taxon>
    </lineage>
</organism>
<evidence type="ECO:0000313" key="2">
    <source>
        <dbReference type="Proteomes" id="UP000504638"/>
    </source>
</evidence>
<dbReference type="EMBL" id="ML975161">
    <property type="protein sequence ID" value="KAF1811405.1"/>
    <property type="molecule type" value="Genomic_DNA"/>
</dbReference>
<dbReference type="PROSITE" id="PS51257">
    <property type="entry name" value="PROKAR_LIPOPROTEIN"/>
    <property type="match status" value="1"/>
</dbReference>
<keyword evidence="2" id="KW-1185">Reference proteome</keyword>
<protein>
    <submittedName>
        <fullName evidence="1 3">Uncharacterized protein</fullName>
    </submittedName>
</protein>
<evidence type="ECO:0000313" key="3">
    <source>
        <dbReference type="RefSeq" id="XP_033533036.1"/>
    </source>
</evidence>
<reference evidence="3" key="2">
    <citation type="submission" date="2020-04" db="EMBL/GenBank/DDBJ databases">
        <authorList>
            <consortium name="NCBI Genome Project"/>
        </authorList>
    </citation>
    <scope>NUCLEOTIDE SEQUENCE</scope>
    <source>
        <strain evidence="3">CBS 781.70</strain>
    </source>
</reference>
<reference evidence="1 3" key="1">
    <citation type="submission" date="2020-01" db="EMBL/GenBank/DDBJ databases">
        <authorList>
            <consortium name="DOE Joint Genome Institute"/>
            <person name="Haridas S."/>
            <person name="Albert R."/>
            <person name="Binder M."/>
            <person name="Bloem J."/>
            <person name="Labutti K."/>
            <person name="Salamov A."/>
            <person name="Andreopoulos B."/>
            <person name="Baker S.E."/>
            <person name="Barry K."/>
            <person name="Bills G."/>
            <person name="Bluhm B.H."/>
            <person name="Cannon C."/>
            <person name="Castanera R."/>
            <person name="Culley D.E."/>
            <person name="Daum C."/>
            <person name="Ezra D."/>
            <person name="Gonzalez J.B."/>
            <person name="Henrissat B."/>
            <person name="Kuo A."/>
            <person name="Liang C."/>
            <person name="Lipzen A."/>
            <person name="Lutzoni F."/>
            <person name="Magnuson J."/>
            <person name="Mondo S."/>
            <person name="Nolan M."/>
            <person name="Ohm R."/>
            <person name="Pangilinan J."/>
            <person name="Park H.-J."/>
            <person name="Ramirez L."/>
            <person name="Alfaro M."/>
            <person name="Sun H."/>
            <person name="Tritt A."/>
            <person name="Yoshinaga Y."/>
            <person name="Zwiers L.-H."/>
            <person name="Turgeon B.G."/>
            <person name="Goodwin S.B."/>
            <person name="Spatafora J.W."/>
            <person name="Crous P.W."/>
            <person name="Grigoriev I.V."/>
        </authorList>
    </citation>
    <scope>NUCLEOTIDE SEQUENCE</scope>
    <source>
        <strain evidence="1 3">CBS 781.70</strain>
    </source>
</reference>
<dbReference type="Proteomes" id="UP000504638">
    <property type="component" value="Unplaced"/>
</dbReference>
<gene>
    <name evidence="1 3" type="ORF">P152DRAFT_459340</name>
</gene>
<dbReference type="GeneID" id="54420226"/>
<name>A0A6G1FZX3_9PEZI</name>